<dbReference type="PROSITE" id="PS00153">
    <property type="entry name" value="ATPASE_GAMMA"/>
    <property type="match status" value="1"/>
</dbReference>
<comment type="subcellular location">
    <subcellularLocation>
        <location evidence="10">Cell membrane</location>
        <topology evidence="10">Peripheral membrane protein</topology>
    </subcellularLocation>
    <subcellularLocation>
        <location evidence="2">Membrane</location>
        <topology evidence="2">Peripheral membrane protein</topology>
    </subcellularLocation>
</comment>
<keyword evidence="9 10" id="KW-0066">ATP synthesis</keyword>
<evidence type="ECO:0000256" key="8">
    <source>
        <dbReference type="ARBA" id="ARBA00023196"/>
    </source>
</evidence>
<gene>
    <name evidence="10 11" type="primary">atpG</name>
    <name evidence="11" type="ORF">HLB44_21955</name>
</gene>
<dbReference type="NCBIfam" id="NF004144">
    <property type="entry name" value="PRK05621.1-1"/>
    <property type="match status" value="1"/>
</dbReference>
<evidence type="ECO:0000256" key="7">
    <source>
        <dbReference type="ARBA" id="ARBA00023136"/>
    </source>
</evidence>
<evidence type="ECO:0000256" key="9">
    <source>
        <dbReference type="ARBA" id="ARBA00023310"/>
    </source>
</evidence>
<dbReference type="Proteomes" id="UP000737171">
    <property type="component" value="Unassembled WGS sequence"/>
</dbReference>
<dbReference type="InterPro" id="IPR023632">
    <property type="entry name" value="ATP_synth_F1_gsu_CS"/>
</dbReference>
<keyword evidence="10" id="KW-1003">Cell membrane</keyword>
<dbReference type="RefSeq" id="WP_173126976.1">
    <property type="nucleotide sequence ID" value="NZ_JABRWJ010000006.1"/>
</dbReference>
<dbReference type="Gene3D" id="3.40.1380.10">
    <property type="match status" value="1"/>
</dbReference>
<evidence type="ECO:0000256" key="1">
    <source>
        <dbReference type="ARBA" id="ARBA00003456"/>
    </source>
</evidence>
<keyword evidence="8 10" id="KW-0139">CF(1)</keyword>
<evidence type="ECO:0000256" key="4">
    <source>
        <dbReference type="ARBA" id="ARBA00022448"/>
    </source>
</evidence>
<dbReference type="CDD" id="cd12151">
    <property type="entry name" value="F1-ATPase_gamma"/>
    <property type="match status" value="1"/>
</dbReference>
<dbReference type="InterPro" id="IPR035968">
    <property type="entry name" value="ATP_synth_F1_ATPase_gsu"/>
</dbReference>
<dbReference type="NCBIfam" id="TIGR01146">
    <property type="entry name" value="ATPsyn_F1gamma"/>
    <property type="match status" value="1"/>
</dbReference>
<dbReference type="InterPro" id="IPR000131">
    <property type="entry name" value="ATP_synth_F1_gsu"/>
</dbReference>
<keyword evidence="6 10" id="KW-0406">Ion transport</keyword>
<comment type="similarity">
    <text evidence="3 10">Belongs to the ATPase gamma chain family.</text>
</comment>
<protein>
    <recommendedName>
        <fullName evidence="10">ATP synthase gamma chain</fullName>
    </recommendedName>
    <alternativeName>
        <fullName evidence="10">ATP synthase F1 sector gamma subunit</fullName>
    </alternativeName>
    <alternativeName>
        <fullName evidence="10">F-ATPase gamma subunit</fullName>
    </alternativeName>
</protein>
<dbReference type="PANTHER" id="PTHR11693">
    <property type="entry name" value="ATP SYNTHASE GAMMA CHAIN"/>
    <property type="match status" value="1"/>
</dbReference>
<evidence type="ECO:0000313" key="12">
    <source>
        <dbReference type="Proteomes" id="UP000737171"/>
    </source>
</evidence>
<evidence type="ECO:0000313" key="11">
    <source>
        <dbReference type="EMBL" id="NRF69673.1"/>
    </source>
</evidence>
<evidence type="ECO:0000256" key="5">
    <source>
        <dbReference type="ARBA" id="ARBA00022781"/>
    </source>
</evidence>
<dbReference type="PANTHER" id="PTHR11693:SF22">
    <property type="entry name" value="ATP SYNTHASE SUBUNIT GAMMA, MITOCHONDRIAL"/>
    <property type="match status" value="1"/>
</dbReference>
<keyword evidence="12" id="KW-1185">Reference proteome</keyword>
<evidence type="ECO:0000256" key="6">
    <source>
        <dbReference type="ARBA" id="ARBA00023065"/>
    </source>
</evidence>
<reference evidence="11 12" key="1">
    <citation type="submission" date="2020-05" db="EMBL/GenBank/DDBJ databases">
        <title>Aquincola sp. isolate from soil.</title>
        <authorList>
            <person name="Han J."/>
            <person name="Kim D.-U."/>
        </authorList>
    </citation>
    <scope>NUCLEOTIDE SEQUENCE [LARGE SCALE GENOMIC DNA]</scope>
    <source>
        <strain evidence="11 12">S2</strain>
    </source>
</reference>
<organism evidence="11 12">
    <name type="scientific">Pseudaquabacterium terrae</name>
    <dbReference type="NCBI Taxonomy" id="2732868"/>
    <lineage>
        <taxon>Bacteria</taxon>
        <taxon>Pseudomonadati</taxon>
        <taxon>Pseudomonadota</taxon>
        <taxon>Betaproteobacteria</taxon>
        <taxon>Burkholderiales</taxon>
        <taxon>Sphaerotilaceae</taxon>
        <taxon>Pseudaquabacterium</taxon>
    </lineage>
</organism>
<proteinExistence type="inferred from homology"/>
<dbReference type="HAMAP" id="MF_00815">
    <property type="entry name" value="ATP_synth_gamma_bact"/>
    <property type="match status" value="1"/>
</dbReference>
<dbReference type="Pfam" id="PF00231">
    <property type="entry name" value="ATP-synt"/>
    <property type="match status" value="1"/>
</dbReference>
<comment type="subunit">
    <text evidence="10">F-type ATPases have 2 components, CF(1) - the catalytic core - and CF(0) - the membrane proton channel. CF(1) has five subunits: alpha(3), beta(3), gamma(1), delta(1), epsilon(1). CF(0) has three main subunits: a, b and c.</text>
</comment>
<evidence type="ECO:0000256" key="3">
    <source>
        <dbReference type="ARBA" id="ARBA00007681"/>
    </source>
</evidence>
<dbReference type="EMBL" id="JABRWJ010000006">
    <property type="protein sequence ID" value="NRF69673.1"/>
    <property type="molecule type" value="Genomic_DNA"/>
</dbReference>
<dbReference type="Gene3D" id="1.10.287.80">
    <property type="entry name" value="ATP synthase, gamma subunit, helix hairpin domain"/>
    <property type="match status" value="1"/>
</dbReference>
<comment type="function">
    <text evidence="1 10">Produces ATP from ADP in the presence of a proton gradient across the membrane. The gamma chain is believed to be important in regulating ATPase activity and the flow of protons through the CF(0) complex.</text>
</comment>
<name>A0ABX2EM54_9BURK</name>
<sequence length="297" mass="32250">MAVGKEIRGKIKSFENTKKITKAMEMVAASKMRKAQERMRAARPYADKIRNIAANLSQANPEYKSPYLRKTAEGQGAKSVGYIVVTTDKGLCGGLNTNVLRMVTTKMRELQAAGSSAQAVAIGNKGFGFLNRISAKVISHVTQLGDQPQLEKLIGPVKVMLDAFTEGKLDAVYVCYTKFINTMNQEPVVEQLLPLAASRLEQTAAEKAAYGWDYIYEPDAATVIEDLLTRYIEALVYQAVAENMASEQSARMVAMKAATDNAGNLIAELKLVYNKTRQAAITKELSEIVGGAAAISG</sequence>
<keyword evidence="4 10" id="KW-0813">Transport</keyword>
<comment type="caution">
    <text evidence="11">The sequence shown here is derived from an EMBL/GenBank/DDBJ whole genome shotgun (WGS) entry which is preliminary data.</text>
</comment>
<keyword evidence="7 10" id="KW-0472">Membrane</keyword>
<evidence type="ECO:0000256" key="2">
    <source>
        <dbReference type="ARBA" id="ARBA00004170"/>
    </source>
</evidence>
<accession>A0ABX2EM54</accession>
<dbReference type="SUPFAM" id="SSF52943">
    <property type="entry name" value="ATP synthase (F1-ATPase), gamma subunit"/>
    <property type="match status" value="1"/>
</dbReference>
<keyword evidence="5 10" id="KW-0375">Hydrogen ion transport</keyword>
<evidence type="ECO:0000256" key="10">
    <source>
        <dbReference type="HAMAP-Rule" id="MF_00815"/>
    </source>
</evidence>
<dbReference type="PRINTS" id="PR00126">
    <property type="entry name" value="ATPASEGAMMA"/>
</dbReference>